<feature type="transmembrane region" description="Helical" evidence="1">
    <location>
        <begin position="28"/>
        <end position="49"/>
    </location>
</feature>
<organism evidence="2 3">
    <name type="scientific">Sulfitobacter albidus</name>
    <dbReference type="NCBI Taxonomy" id="2829501"/>
    <lineage>
        <taxon>Bacteria</taxon>
        <taxon>Pseudomonadati</taxon>
        <taxon>Pseudomonadota</taxon>
        <taxon>Alphaproteobacteria</taxon>
        <taxon>Rhodobacterales</taxon>
        <taxon>Roseobacteraceae</taxon>
        <taxon>Sulfitobacter</taxon>
    </lineage>
</organism>
<dbReference type="KEGG" id="sual:KDD17_07175"/>
<dbReference type="AlphaFoldDB" id="A0A975JFT1"/>
<dbReference type="Proteomes" id="UP000683291">
    <property type="component" value="Chromosome 1"/>
</dbReference>
<dbReference type="EMBL" id="CP073581">
    <property type="protein sequence ID" value="QUJ77724.1"/>
    <property type="molecule type" value="Genomic_DNA"/>
</dbReference>
<reference evidence="2" key="1">
    <citation type="submission" date="2021-04" db="EMBL/GenBank/DDBJ databases">
        <title>Complete genome sequence for Sulfitobacter sp. strain JK7-1.</title>
        <authorList>
            <person name="Park S.-J."/>
        </authorList>
    </citation>
    <scope>NUCLEOTIDE SEQUENCE</scope>
    <source>
        <strain evidence="2">JK7-1</strain>
    </source>
</reference>
<keyword evidence="1" id="KW-0472">Membrane</keyword>
<keyword evidence="1" id="KW-0812">Transmembrane</keyword>
<accession>A0A975JFT1</accession>
<keyword evidence="3" id="KW-1185">Reference proteome</keyword>
<proteinExistence type="predicted"/>
<keyword evidence="1" id="KW-1133">Transmembrane helix</keyword>
<evidence type="ECO:0000313" key="2">
    <source>
        <dbReference type="EMBL" id="QUJ77724.1"/>
    </source>
</evidence>
<name>A0A975JFT1_9RHOB</name>
<dbReference type="RefSeq" id="WP_212705917.1">
    <property type="nucleotide sequence ID" value="NZ_CP073581.1"/>
</dbReference>
<gene>
    <name evidence="2" type="ORF">KDD17_07175</name>
</gene>
<protein>
    <submittedName>
        <fullName evidence="2">Uncharacterized protein</fullName>
    </submittedName>
</protein>
<evidence type="ECO:0000256" key="1">
    <source>
        <dbReference type="SAM" id="Phobius"/>
    </source>
</evidence>
<sequence length="51" mass="5345">MPKLTFAILILSVIVAAGATLWLLSLGGPGLIVAALPAFLIAVVALRYLRR</sequence>
<evidence type="ECO:0000313" key="3">
    <source>
        <dbReference type="Proteomes" id="UP000683291"/>
    </source>
</evidence>